<proteinExistence type="predicted"/>
<protein>
    <submittedName>
        <fullName evidence="1">Uncharacterized protein</fullName>
    </submittedName>
</protein>
<name>A0A3S5BL17_9PLAT</name>
<gene>
    <name evidence="1" type="ORF">PXEA_LOCUS21787</name>
</gene>
<accession>A0A3S5BL17</accession>
<evidence type="ECO:0000313" key="2">
    <source>
        <dbReference type="Proteomes" id="UP000784294"/>
    </source>
</evidence>
<evidence type="ECO:0000313" key="1">
    <source>
        <dbReference type="EMBL" id="VEL28347.1"/>
    </source>
</evidence>
<comment type="caution">
    <text evidence="1">The sequence shown here is derived from an EMBL/GenBank/DDBJ whole genome shotgun (WGS) entry which is preliminary data.</text>
</comment>
<dbReference type="EMBL" id="CAAALY010094328">
    <property type="protein sequence ID" value="VEL28347.1"/>
    <property type="molecule type" value="Genomic_DNA"/>
</dbReference>
<dbReference type="Proteomes" id="UP000784294">
    <property type="component" value="Unassembled WGS sequence"/>
</dbReference>
<reference evidence="1" key="1">
    <citation type="submission" date="2018-11" db="EMBL/GenBank/DDBJ databases">
        <authorList>
            <consortium name="Pathogen Informatics"/>
        </authorList>
    </citation>
    <scope>NUCLEOTIDE SEQUENCE</scope>
</reference>
<organism evidence="1 2">
    <name type="scientific">Protopolystoma xenopodis</name>
    <dbReference type="NCBI Taxonomy" id="117903"/>
    <lineage>
        <taxon>Eukaryota</taxon>
        <taxon>Metazoa</taxon>
        <taxon>Spiralia</taxon>
        <taxon>Lophotrochozoa</taxon>
        <taxon>Platyhelminthes</taxon>
        <taxon>Monogenea</taxon>
        <taxon>Polyopisthocotylea</taxon>
        <taxon>Polystomatidea</taxon>
        <taxon>Polystomatidae</taxon>
        <taxon>Protopolystoma</taxon>
    </lineage>
</organism>
<sequence>MNERVWTKFQQVRSNCFNKLFLFRYLAACHQPSCLGNEVTPLLMGRYFCCFHEYHCHHDPQRGSATSSFFQYDSAHLPTCRQTAGSEASRISLAAMLSILTDGISRRFW</sequence>
<dbReference type="AlphaFoldDB" id="A0A3S5BL17"/>
<keyword evidence="2" id="KW-1185">Reference proteome</keyword>